<feature type="non-terminal residue" evidence="1">
    <location>
        <position position="1"/>
    </location>
</feature>
<sequence>MNEISSCKDTPPHWTNEITLEMYVNKGFKRRWTYTILKIVPEPTMTNRASGS</sequence>
<organism evidence="1 2">
    <name type="scientific">Dreissena polymorpha</name>
    <name type="common">Zebra mussel</name>
    <name type="synonym">Mytilus polymorpha</name>
    <dbReference type="NCBI Taxonomy" id="45954"/>
    <lineage>
        <taxon>Eukaryota</taxon>
        <taxon>Metazoa</taxon>
        <taxon>Spiralia</taxon>
        <taxon>Lophotrochozoa</taxon>
        <taxon>Mollusca</taxon>
        <taxon>Bivalvia</taxon>
        <taxon>Autobranchia</taxon>
        <taxon>Heteroconchia</taxon>
        <taxon>Euheterodonta</taxon>
        <taxon>Imparidentia</taxon>
        <taxon>Neoheterodontei</taxon>
        <taxon>Myida</taxon>
        <taxon>Dreissenoidea</taxon>
        <taxon>Dreissenidae</taxon>
        <taxon>Dreissena</taxon>
    </lineage>
</organism>
<reference evidence="1" key="2">
    <citation type="submission" date="2020-11" db="EMBL/GenBank/DDBJ databases">
        <authorList>
            <person name="McCartney M.A."/>
            <person name="Auch B."/>
            <person name="Kono T."/>
            <person name="Mallez S."/>
            <person name="Becker A."/>
            <person name="Gohl D.M."/>
            <person name="Silverstein K.A.T."/>
            <person name="Koren S."/>
            <person name="Bechman K.B."/>
            <person name="Herman A."/>
            <person name="Abrahante J.E."/>
            <person name="Garbe J."/>
        </authorList>
    </citation>
    <scope>NUCLEOTIDE SEQUENCE</scope>
    <source>
        <strain evidence="1">Duluth1</strain>
        <tissue evidence="1">Whole animal</tissue>
    </source>
</reference>
<dbReference type="AlphaFoldDB" id="A0A9D4N7U3"/>
<dbReference type="EMBL" id="JAIWYP010000001">
    <property type="protein sequence ID" value="KAH3889626.1"/>
    <property type="molecule type" value="Genomic_DNA"/>
</dbReference>
<evidence type="ECO:0000313" key="1">
    <source>
        <dbReference type="EMBL" id="KAH3889626.1"/>
    </source>
</evidence>
<keyword evidence="2" id="KW-1185">Reference proteome</keyword>
<gene>
    <name evidence="1" type="ORF">DPMN_013685</name>
</gene>
<name>A0A9D4N7U3_DREPO</name>
<accession>A0A9D4N7U3</accession>
<dbReference type="Proteomes" id="UP000828390">
    <property type="component" value="Unassembled WGS sequence"/>
</dbReference>
<comment type="caution">
    <text evidence="1">The sequence shown here is derived from an EMBL/GenBank/DDBJ whole genome shotgun (WGS) entry which is preliminary data.</text>
</comment>
<evidence type="ECO:0000313" key="2">
    <source>
        <dbReference type="Proteomes" id="UP000828390"/>
    </source>
</evidence>
<proteinExistence type="predicted"/>
<protein>
    <submittedName>
        <fullName evidence="1">Uncharacterized protein</fullName>
    </submittedName>
</protein>
<reference evidence="1" key="1">
    <citation type="journal article" date="2019" name="bioRxiv">
        <title>The Genome of the Zebra Mussel, Dreissena polymorpha: A Resource for Invasive Species Research.</title>
        <authorList>
            <person name="McCartney M.A."/>
            <person name="Auch B."/>
            <person name="Kono T."/>
            <person name="Mallez S."/>
            <person name="Zhang Y."/>
            <person name="Obille A."/>
            <person name="Becker A."/>
            <person name="Abrahante J.E."/>
            <person name="Garbe J."/>
            <person name="Badalamenti J.P."/>
            <person name="Herman A."/>
            <person name="Mangelson H."/>
            <person name="Liachko I."/>
            <person name="Sullivan S."/>
            <person name="Sone E.D."/>
            <person name="Koren S."/>
            <person name="Silverstein K.A.T."/>
            <person name="Beckman K.B."/>
            <person name="Gohl D.M."/>
        </authorList>
    </citation>
    <scope>NUCLEOTIDE SEQUENCE</scope>
    <source>
        <strain evidence="1">Duluth1</strain>
        <tissue evidence="1">Whole animal</tissue>
    </source>
</reference>